<accession>A0A0D6IDB2</accession>
<reference evidence="1" key="2">
    <citation type="submission" date="2022-12" db="EMBL/GenBank/DDBJ databases">
        <authorList>
            <person name="Voronina O.L."/>
            <person name="Kunda M.S."/>
            <person name="Ryzhova N."/>
            <person name="Aksenova E.I."/>
        </authorList>
    </citation>
    <scope>NUCLEOTIDE SEQUENCE</scope>
    <source>
        <strain evidence="1">SCCH136:Ach223948</strain>
    </source>
</reference>
<name>A0A0D6IDB2_ALCXX</name>
<dbReference type="EMBL" id="JAPZVI010000010">
    <property type="protein sequence ID" value="MCZ8402690.1"/>
    <property type="molecule type" value="Genomic_DNA"/>
</dbReference>
<dbReference type="RefSeq" id="WP_006386486.1">
    <property type="nucleotide sequence ID" value="NZ_AP028040.1"/>
</dbReference>
<dbReference type="OrthoDB" id="8657976at2"/>
<dbReference type="KEGG" id="axx:ERS451415_04502"/>
<evidence type="ECO:0000313" key="2">
    <source>
        <dbReference type="EMBL" id="OMG76130.1"/>
    </source>
</evidence>
<evidence type="ECO:0000313" key="3">
    <source>
        <dbReference type="Proteomes" id="UP000187251"/>
    </source>
</evidence>
<dbReference type="AlphaFoldDB" id="A0A0D6IDB2"/>
<comment type="caution">
    <text evidence="2">The sequence shown here is derived from an EMBL/GenBank/DDBJ whole genome shotgun (WGS) entry which is preliminary data.</text>
</comment>
<organism evidence="2 3">
    <name type="scientific">Alcaligenes xylosoxydans xylosoxydans</name>
    <name type="common">Achromobacter xylosoxidans</name>
    <dbReference type="NCBI Taxonomy" id="85698"/>
    <lineage>
        <taxon>Bacteria</taxon>
        <taxon>Pseudomonadati</taxon>
        <taxon>Pseudomonadota</taxon>
        <taxon>Betaproteobacteria</taxon>
        <taxon>Burkholderiales</taxon>
        <taxon>Alcaligenaceae</taxon>
        <taxon>Achromobacter</taxon>
    </lineage>
</organism>
<gene>
    <name evidence="2" type="ORF">BIZ92_17730</name>
    <name evidence="1" type="ORF">O9570_14650</name>
</gene>
<reference evidence="2 3" key="1">
    <citation type="submission" date="2016-09" db="EMBL/GenBank/DDBJ databases">
        <title>Phylogenomics of Achromobacter.</title>
        <authorList>
            <person name="Jeukens J."/>
            <person name="Freschi L."/>
            <person name="Vincent A.T."/>
            <person name="Emond-Rheault J.-G."/>
            <person name="Kukavica-Ibrulj I."/>
            <person name="Charette S.J."/>
            <person name="Levesque R.C."/>
        </authorList>
    </citation>
    <scope>NUCLEOTIDE SEQUENCE [LARGE SCALE GENOMIC DNA]</scope>
    <source>
        <strain evidence="2 3">AUS488</strain>
    </source>
</reference>
<dbReference type="PATRIC" id="fig|85698.19.peg.4508"/>
<proteinExistence type="predicted"/>
<protein>
    <submittedName>
        <fullName evidence="2">Uncharacterized protein</fullName>
    </submittedName>
</protein>
<dbReference type="Proteomes" id="UP001141992">
    <property type="component" value="Unassembled WGS sequence"/>
</dbReference>
<accession>A0A0M9ISL0</accession>
<evidence type="ECO:0000313" key="1">
    <source>
        <dbReference type="EMBL" id="MCZ8402690.1"/>
    </source>
</evidence>
<dbReference type="EMBL" id="MJMN01000064">
    <property type="protein sequence ID" value="OMG76130.1"/>
    <property type="molecule type" value="Genomic_DNA"/>
</dbReference>
<dbReference type="Proteomes" id="UP000187251">
    <property type="component" value="Unassembled WGS sequence"/>
</dbReference>
<dbReference type="GeneID" id="75278377"/>
<sequence>MDTTKEWYAAVKEWQRARDELTAAVAAIKWPDPTSACLATYDRAYAHETAARERMNQAYERVRR</sequence>